<name>A0A0F9S9R0_9ZZZZ</name>
<gene>
    <name evidence="1" type="ORF">LCGC14_0878200</name>
</gene>
<reference evidence="1" key="1">
    <citation type="journal article" date="2015" name="Nature">
        <title>Complex archaea that bridge the gap between prokaryotes and eukaryotes.</title>
        <authorList>
            <person name="Spang A."/>
            <person name="Saw J.H."/>
            <person name="Jorgensen S.L."/>
            <person name="Zaremba-Niedzwiedzka K."/>
            <person name="Martijn J."/>
            <person name="Lind A.E."/>
            <person name="van Eijk R."/>
            <person name="Schleper C."/>
            <person name="Guy L."/>
            <person name="Ettema T.J."/>
        </authorList>
    </citation>
    <scope>NUCLEOTIDE SEQUENCE</scope>
</reference>
<sequence>MKKLLICIVLLVSSCTKMKIELKPPGYVFKCPECGSKMTLAVDEDLSCLGK</sequence>
<dbReference type="PROSITE" id="PS51257">
    <property type="entry name" value="PROKAR_LIPOPROTEIN"/>
    <property type="match status" value="1"/>
</dbReference>
<evidence type="ECO:0000313" key="1">
    <source>
        <dbReference type="EMBL" id="KKN26103.1"/>
    </source>
</evidence>
<dbReference type="AlphaFoldDB" id="A0A0F9S9R0"/>
<comment type="caution">
    <text evidence="1">The sequence shown here is derived from an EMBL/GenBank/DDBJ whole genome shotgun (WGS) entry which is preliminary data.</text>
</comment>
<protein>
    <submittedName>
        <fullName evidence="1">Uncharacterized protein</fullName>
    </submittedName>
</protein>
<dbReference type="EMBL" id="LAZR01002748">
    <property type="protein sequence ID" value="KKN26103.1"/>
    <property type="molecule type" value="Genomic_DNA"/>
</dbReference>
<proteinExistence type="predicted"/>
<organism evidence="1">
    <name type="scientific">marine sediment metagenome</name>
    <dbReference type="NCBI Taxonomy" id="412755"/>
    <lineage>
        <taxon>unclassified sequences</taxon>
        <taxon>metagenomes</taxon>
        <taxon>ecological metagenomes</taxon>
    </lineage>
</organism>
<accession>A0A0F9S9R0</accession>